<comment type="caution">
    <text evidence="2">The sequence shown here is derived from an EMBL/GenBank/DDBJ whole genome shotgun (WGS) entry which is preliminary data.</text>
</comment>
<dbReference type="InterPro" id="IPR043504">
    <property type="entry name" value="Peptidase_S1_PA_chymotrypsin"/>
</dbReference>
<feature type="domain" description="PKD/Chitinase" evidence="1">
    <location>
        <begin position="80"/>
        <end position="151"/>
    </location>
</feature>
<reference evidence="2" key="1">
    <citation type="submission" date="2022-03" db="EMBL/GenBank/DDBJ databases">
        <title>Bacterial whole genome sequence for Hymenobacter sp. DH14.</title>
        <authorList>
            <person name="Le V."/>
        </authorList>
    </citation>
    <scope>NUCLEOTIDE SEQUENCE</scope>
    <source>
        <strain evidence="2">DH14</strain>
    </source>
</reference>
<dbReference type="Pfam" id="PF13573">
    <property type="entry name" value="SprB"/>
    <property type="match status" value="14"/>
</dbReference>
<name>A0A9X1VD30_9BACT</name>
<dbReference type="Proteomes" id="UP001139193">
    <property type="component" value="Unassembled WGS sequence"/>
</dbReference>
<evidence type="ECO:0000313" key="2">
    <source>
        <dbReference type="EMBL" id="MCI1186914.1"/>
    </source>
</evidence>
<feature type="domain" description="PKD/Chitinase" evidence="1">
    <location>
        <begin position="386"/>
        <end position="450"/>
    </location>
</feature>
<gene>
    <name evidence="2" type="ORF">MON38_05740</name>
</gene>
<feature type="domain" description="PKD/Chitinase" evidence="1">
    <location>
        <begin position="1049"/>
        <end position="1124"/>
    </location>
</feature>
<feature type="domain" description="PKD/Chitinase" evidence="1">
    <location>
        <begin position="605"/>
        <end position="673"/>
    </location>
</feature>
<protein>
    <submittedName>
        <fullName evidence="2">SprB repeat-containing protein</fullName>
    </submittedName>
</protein>
<dbReference type="SMART" id="SM00089">
    <property type="entry name" value="PKD"/>
    <property type="match status" value="11"/>
</dbReference>
<feature type="domain" description="PKD/Chitinase" evidence="1">
    <location>
        <begin position="319"/>
        <end position="377"/>
    </location>
</feature>
<dbReference type="Gene3D" id="2.40.10.10">
    <property type="entry name" value="Trypsin-like serine proteases"/>
    <property type="match status" value="1"/>
</dbReference>
<dbReference type="Gene3D" id="2.60.40.740">
    <property type="match status" value="9"/>
</dbReference>
<dbReference type="EMBL" id="JALBGC010000002">
    <property type="protein sequence ID" value="MCI1186914.1"/>
    <property type="molecule type" value="Genomic_DNA"/>
</dbReference>
<dbReference type="InterPro" id="IPR013783">
    <property type="entry name" value="Ig-like_fold"/>
</dbReference>
<dbReference type="InterPro" id="IPR026444">
    <property type="entry name" value="Secre_tail"/>
</dbReference>
<feature type="domain" description="PKD/Chitinase" evidence="1">
    <location>
        <begin position="684"/>
        <end position="752"/>
    </location>
</feature>
<keyword evidence="3" id="KW-1185">Reference proteome</keyword>
<organism evidence="2 3">
    <name type="scientific">Hymenobacter cyanobacteriorum</name>
    <dbReference type="NCBI Taxonomy" id="2926463"/>
    <lineage>
        <taxon>Bacteria</taxon>
        <taxon>Pseudomonadati</taxon>
        <taxon>Bacteroidota</taxon>
        <taxon>Cytophagia</taxon>
        <taxon>Cytophagales</taxon>
        <taxon>Hymenobacteraceae</taxon>
        <taxon>Hymenobacter</taxon>
    </lineage>
</organism>
<dbReference type="Gene3D" id="2.60.40.10">
    <property type="entry name" value="Immunoglobulins"/>
    <property type="match status" value="1"/>
</dbReference>
<evidence type="ECO:0000259" key="1">
    <source>
        <dbReference type="SMART" id="SM00089"/>
    </source>
</evidence>
<proteinExistence type="predicted"/>
<sequence>MKTFTLLSGRPCWAGTQRSLLRRGTYALLLSFVLLVAAMGSAAAKPGQPGRAWASGMEPTGLFTYLTGARWSPAAAMVVVLSHTDATCAGNDGTITASVTGGVAPYSYLWSNGATTATITGVSAGTYSVTVTDATGATATCNCGSIQVFTPITATPTIVGVQCSGDATGSIVLSGLTGGVAPYTYLWSNGSTAPALKGLTAGTYTVTITDHNGCTSTLSATVPAAISLLATATRINATCAGSATGSIMLAVSGGTAPYSYRWSNGATTQNLSGLAAGTYSVAVTDAGGCTGTATATILEPAALRLSLTNPRPSCFGGASGGVGVAVSGGTAPYGYLWSNGATTATLSGVGGGTYTVTVTDANGCTANGSATITESTQITALASKTDATCYDASNGTVTLAVSGGTAPLAFRWSNGATTQNLSGLAPGTYNVTVTDANGCTATCGATVGRPTQLLASALATGARCAGGTGSVALTASGGTAPLAYLWSNGATTQNLMGVAAGTYSVTVTDANGCTATASASVGEPTQLRATSRVMDATCYDASNGSVDLTVSGGTAPYAYLWSNGATTQDLVALLAGTYTVTITDANGCTTTSGGTVGRPAQVLASALATSARCAGGTGSVALTASGGTAPLAYLWSNGATTQNLSGVAAGTYSVTVTDANGCTATASATVGAPAQLRATASATNATCYDAANGTTTLAVSGGTVPYSYLWSNGATTQNLSGLASGTYSVTVTDASGCTASCSATVGRPVQLLASALATGARCAGGTGSVALTASGGTAPLAYLWSNGATTQNLSGVAAGTYSVTVTDANGCTATASATVGAPAQLRATATATAASCAGGATGSVALAVSGGTAPFSYLWSNGATTQNLTGVAPGTYSVAVTDAGGCTASCSATVGGSTAMRPSIITTAATCCATSSGSVDLTVSGGTAPYSYLWSNGATTQDLSNVAAGTYTVTITDAAGCTATASGTVTQPAALALRTTLTSPSCCNASTGGIDLAVSGGTAPYSYRWSNGATTQDLSGIPAGTYSVTVTDARGCTASTSATLTQPTALRASTSSTNASCGSSDGTATATASGGTAPYSYRWSPGGQTTATATGLGAGTYSVTITDARGCTATSSTSLIAASCRTQHCTLTQGGYGNSNGVICKEPSKRRLELIADMFTTSSLVLGAPGRSLTYSYTGGTSTAADLAREATAQCIIDKMPAGGSAAAFPSTLGNASGCASSFPSGFLRNGRFNNVLVGQTLALALNTRLDNTLAGVPLSASMTSYATVNCSSPDPRDYTGISRSIPASVLGNLDYGTGTPTVGSLLALANKALGGVAYANGGGNPSFSDISCAVASINELFDNCRVFDATPNSGCSARSVATAGPTTAGSSATDLGLTAGDASAEISQLAALPNPFTTATTLSFALPETAKYTLTVYDLKGSEVARVSNGEAQAGVRYSFAVGAGLQEGVYVARLVTATGTQTIRLNLLH</sequence>
<accession>A0A9X1VD30</accession>
<feature type="domain" description="PKD/Chitinase" evidence="1">
    <location>
        <begin position="236"/>
        <end position="302"/>
    </location>
</feature>
<dbReference type="InterPro" id="IPR022409">
    <property type="entry name" value="PKD/Chitinase_dom"/>
</dbReference>
<feature type="domain" description="PKD/Chitinase" evidence="1">
    <location>
        <begin position="456"/>
        <end position="524"/>
    </location>
</feature>
<dbReference type="InterPro" id="IPR025667">
    <property type="entry name" value="SprB_repeat"/>
</dbReference>
<feature type="domain" description="PKD/Chitinase" evidence="1">
    <location>
        <begin position="155"/>
        <end position="227"/>
    </location>
</feature>
<feature type="domain" description="PKD/Chitinase" evidence="1">
    <location>
        <begin position="754"/>
        <end position="822"/>
    </location>
</feature>
<feature type="domain" description="PKD/Chitinase" evidence="1">
    <location>
        <begin position="828"/>
        <end position="899"/>
    </location>
</feature>
<evidence type="ECO:0000313" key="3">
    <source>
        <dbReference type="Proteomes" id="UP001139193"/>
    </source>
</evidence>
<dbReference type="RefSeq" id="WP_241935197.1">
    <property type="nucleotide sequence ID" value="NZ_JALBGC010000002.1"/>
</dbReference>
<dbReference type="NCBIfam" id="TIGR04183">
    <property type="entry name" value="Por_Secre_tail"/>
    <property type="match status" value="1"/>
</dbReference>